<dbReference type="Proteomes" id="UP000027138">
    <property type="component" value="Unassembled WGS sequence"/>
</dbReference>
<dbReference type="EMBL" id="KK914999">
    <property type="protein sequence ID" value="KDP25079.1"/>
    <property type="molecule type" value="Genomic_DNA"/>
</dbReference>
<evidence type="ECO:0000313" key="8">
    <source>
        <dbReference type="Proteomes" id="UP000027138"/>
    </source>
</evidence>
<organism evidence="7 8">
    <name type="scientific">Jatropha curcas</name>
    <name type="common">Barbados nut</name>
    <dbReference type="NCBI Taxonomy" id="180498"/>
    <lineage>
        <taxon>Eukaryota</taxon>
        <taxon>Viridiplantae</taxon>
        <taxon>Streptophyta</taxon>
        <taxon>Embryophyta</taxon>
        <taxon>Tracheophyta</taxon>
        <taxon>Spermatophyta</taxon>
        <taxon>Magnoliopsida</taxon>
        <taxon>eudicotyledons</taxon>
        <taxon>Gunneridae</taxon>
        <taxon>Pentapetalae</taxon>
        <taxon>rosids</taxon>
        <taxon>fabids</taxon>
        <taxon>Malpighiales</taxon>
        <taxon>Euphorbiaceae</taxon>
        <taxon>Crotonoideae</taxon>
        <taxon>Jatropheae</taxon>
        <taxon>Jatropha</taxon>
    </lineage>
</organism>
<dbReference type="OrthoDB" id="1921534at2759"/>
<dbReference type="InterPro" id="IPR011598">
    <property type="entry name" value="bHLH_dom"/>
</dbReference>
<evidence type="ECO:0000256" key="5">
    <source>
        <dbReference type="ARBA" id="ARBA00023242"/>
    </source>
</evidence>
<dbReference type="Gene3D" id="4.10.280.10">
    <property type="entry name" value="Helix-loop-helix DNA-binding domain"/>
    <property type="match status" value="1"/>
</dbReference>
<dbReference type="STRING" id="180498.A0A067JZW0"/>
<comment type="subcellular location">
    <subcellularLocation>
        <location evidence="1">Nucleus</location>
    </subcellularLocation>
</comment>
<dbReference type="InterPro" id="IPR045843">
    <property type="entry name" value="IND-like"/>
</dbReference>
<dbReference type="GO" id="GO:0046983">
    <property type="term" value="F:protein dimerization activity"/>
    <property type="evidence" value="ECO:0007669"/>
    <property type="project" value="InterPro"/>
</dbReference>
<keyword evidence="3" id="KW-0238">DNA-binding</keyword>
<gene>
    <name evidence="7" type="ORF">JCGZ_22614</name>
</gene>
<dbReference type="PANTHER" id="PTHR45914">
    <property type="entry name" value="TRANSCRIPTION FACTOR HEC3-RELATED"/>
    <property type="match status" value="1"/>
</dbReference>
<name>A0A067JZW0_JATCU</name>
<dbReference type="GO" id="GO:0003677">
    <property type="term" value="F:DNA binding"/>
    <property type="evidence" value="ECO:0007669"/>
    <property type="project" value="UniProtKB-KW"/>
</dbReference>
<dbReference type="Pfam" id="PF00010">
    <property type="entry name" value="HLH"/>
    <property type="match status" value="1"/>
</dbReference>
<dbReference type="KEGG" id="jcu:105646251"/>
<dbReference type="SUPFAM" id="SSF47459">
    <property type="entry name" value="HLH, helix-loop-helix DNA-binding domain"/>
    <property type="match status" value="1"/>
</dbReference>
<dbReference type="GO" id="GO:0005634">
    <property type="term" value="C:nucleus"/>
    <property type="evidence" value="ECO:0007669"/>
    <property type="project" value="UniProtKB-SubCell"/>
</dbReference>
<dbReference type="PROSITE" id="PS50888">
    <property type="entry name" value="BHLH"/>
    <property type="match status" value="1"/>
</dbReference>
<dbReference type="AlphaFoldDB" id="A0A067JZW0"/>
<sequence length="250" mass="28410">MSSSFSSSYSDIETAFNQHQLSLLTGDQFLDYTENNFDFLLNTFVDPFYDSVNFLNYSDNLLLCESPKTYAPEDFNLAYPNTKRPKCNNTEDFCCYSYSDYFTQPPTSVQVNSDDNNGGKKMNMEVRSVSAQSIAARERRRKITDKTQLLGRLIPGGSKMNTAEMLQAAYKYVKYLQAQLGVLRFLFGSSQLKAKDIKELQILGSASFQEKLYMQEKCLVPNEIALILTNNQDVNSDTSISDLTLLFNDK</sequence>
<evidence type="ECO:0000256" key="4">
    <source>
        <dbReference type="ARBA" id="ARBA00023163"/>
    </source>
</evidence>
<dbReference type="InterPro" id="IPR036638">
    <property type="entry name" value="HLH_DNA-bd_sf"/>
</dbReference>
<accession>A0A067JZW0</accession>
<dbReference type="PANTHER" id="PTHR45914:SF24">
    <property type="entry name" value="BHLH DOMAIN-CONTAINING PROTEIN"/>
    <property type="match status" value="1"/>
</dbReference>
<evidence type="ECO:0000256" key="2">
    <source>
        <dbReference type="ARBA" id="ARBA00023015"/>
    </source>
</evidence>
<evidence type="ECO:0000313" key="7">
    <source>
        <dbReference type="EMBL" id="KDP25079.1"/>
    </source>
</evidence>
<keyword evidence="2" id="KW-0805">Transcription regulation</keyword>
<dbReference type="GO" id="GO:0003700">
    <property type="term" value="F:DNA-binding transcription factor activity"/>
    <property type="evidence" value="ECO:0007669"/>
    <property type="project" value="InterPro"/>
</dbReference>
<proteinExistence type="predicted"/>
<evidence type="ECO:0000256" key="3">
    <source>
        <dbReference type="ARBA" id="ARBA00023125"/>
    </source>
</evidence>
<dbReference type="SMART" id="SM00353">
    <property type="entry name" value="HLH"/>
    <property type="match status" value="1"/>
</dbReference>
<keyword evidence="5" id="KW-0539">Nucleus</keyword>
<evidence type="ECO:0000259" key="6">
    <source>
        <dbReference type="PROSITE" id="PS50888"/>
    </source>
</evidence>
<keyword evidence="4" id="KW-0804">Transcription</keyword>
<protein>
    <recommendedName>
        <fullName evidence="6">BHLH domain-containing protein</fullName>
    </recommendedName>
</protein>
<evidence type="ECO:0000256" key="1">
    <source>
        <dbReference type="ARBA" id="ARBA00004123"/>
    </source>
</evidence>
<reference evidence="7 8" key="1">
    <citation type="journal article" date="2014" name="PLoS ONE">
        <title>Global Analysis of Gene Expression Profiles in Physic Nut (Jatropha curcas L.) Seedlings Exposed to Salt Stress.</title>
        <authorList>
            <person name="Zhang L."/>
            <person name="Zhang C."/>
            <person name="Wu P."/>
            <person name="Chen Y."/>
            <person name="Li M."/>
            <person name="Jiang H."/>
            <person name="Wu G."/>
        </authorList>
    </citation>
    <scope>NUCLEOTIDE SEQUENCE [LARGE SCALE GENOMIC DNA]</scope>
    <source>
        <strain evidence="8">cv. GZQX0401</strain>
        <tissue evidence="7">Young leaves</tissue>
    </source>
</reference>
<feature type="domain" description="BHLH" evidence="6">
    <location>
        <begin position="127"/>
        <end position="176"/>
    </location>
</feature>
<keyword evidence="8" id="KW-1185">Reference proteome</keyword>